<dbReference type="PANTHER" id="PTHR38459">
    <property type="entry name" value="PROPHAGE BACTOPRENOL-LINKED GLUCOSE TRANSLOCASE HOMOLOG"/>
    <property type="match status" value="1"/>
</dbReference>
<protein>
    <submittedName>
        <fullName evidence="8">Hypothetical membrane protein</fullName>
    </submittedName>
</protein>
<feature type="domain" description="GtrA/DPMS transmembrane" evidence="7">
    <location>
        <begin position="26"/>
        <end position="130"/>
    </location>
</feature>
<dbReference type="InterPro" id="IPR007267">
    <property type="entry name" value="GtrA_DPMS_TM"/>
</dbReference>
<proteinExistence type="inferred from homology"/>
<accession>A0A0B7P1D3</accession>
<dbReference type="GO" id="GO:0005886">
    <property type="term" value="C:plasma membrane"/>
    <property type="evidence" value="ECO:0007669"/>
    <property type="project" value="TreeGrafter"/>
</dbReference>
<keyword evidence="5 6" id="KW-0472">Membrane</keyword>
<sequence length="204" mass="22613">MSQQVPEEVIESRSRRAARIGGQFIRFGVVGGSGVIVNMGVAVVINKLNGGSANATEILFSIPATSFNFRFSSLVWILSFLVANTYNYQLNRSWTFRGTQRAWWKGFWQFLAIGAVAAFIGMILKAMMMSPAGVISLRGAWFDAYQHHSGSIVQQVLNAVHSREYVSQAIAILVTMPINFIVNKLWTFRIKHDQAIAEKAPVSA</sequence>
<evidence type="ECO:0000256" key="6">
    <source>
        <dbReference type="SAM" id="Phobius"/>
    </source>
</evidence>
<evidence type="ECO:0000256" key="5">
    <source>
        <dbReference type="ARBA" id="ARBA00023136"/>
    </source>
</evidence>
<comment type="subcellular location">
    <subcellularLocation>
        <location evidence="1">Membrane</location>
        <topology evidence="1">Multi-pass membrane protein</topology>
    </subcellularLocation>
</comment>
<evidence type="ECO:0000256" key="3">
    <source>
        <dbReference type="ARBA" id="ARBA00022692"/>
    </source>
</evidence>
<gene>
    <name evidence="8" type="ORF">PFCIRM138_01235</name>
</gene>
<organism evidence="8">
    <name type="scientific">Propionibacterium freudenreichii subsp. freudenreichii</name>
    <dbReference type="NCBI Taxonomy" id="66712"/>
    <lineage>
        <taxon>Bacteria</taxon>
        <taxon>Bacillati</taxon>
        <taxon>Actinomycetota</taxon>
        <taxon>Actinomycetes</taxon>
        <taxon>Propionibacteriales</taxon>
        <taxon>Propionibacteriaceae</taxon>
        <taxon>Propionibacterium</taxon>
    </lineage>
</organism>
<keyword evidence="4 6" id="KW-1133">Transmembrane helix</keyword>
<feature type="transmembrane region" description="Helical" evidence="6">
    <location>
        <begin position="107"/>
        <end position="128"/>
    </location>
</feature>
<dbReference type="AlphaFoldDB" id="A0A0B7P1D3"/>
<dbReference type="Pfam" id="PF04138">
    <property type="entry name" value="GtrA_DPMS_TM"/>
    <property type="match status" value="2"/>
</dbReference>
<evidence type="ECO:0000256" key="4">
    <source>
        <dbReference type="ARBA" id="ARBA00022989"/>
    </source>
</evidence>
<dbReference type="GO" id="GO:0000271">
    <property type="term" value="P:polysaccharide biosynthetic process"/>
    <property type="evidence" value="ECO:0007669"/>
    <property type="project" value="InterPro"/>
</dbReference>
<evidence type="ECO:0000256" key="2">
    <source>
        <dbReference type="ARBA" id="ARBA00009399"/>
    </source>
</evidence>
<feature type="transmembrane region" description="Helical" evidence="6">
    <location>
        <begin position="65"/>
        <end position="86"/>
    </location>
</feature>
<reference evidence="8" key="1">
    <citation type="submission" date="2014-08" db="EMBL/GenBank/DDBJ databases">
        <authorList>
            <person name="Falentin Helene"/>
        </authorList>
    </citation>
    <scope>NUCLEOTIDE SEQUENCE</scope>
</reference>
<comment type="similarity">
    <text evidence="2">Belongs to the GtrA family.</text>
</comment>
<keyword evidence="3 6" id="KW-0812">Transmembrane</keyword>
<feature type="transmembrane region" description="Helical" evidence="6">
    <location>
        <begin position="24"/>
        <end position="45"/>
    </location>
</feature>
<feature type="domain" description="GtrA/DPMS transmembrane" evidence="7">
    <location>
        <begin position="157"/>
        <end position="195"/>
    </location>
</feature>
<feature type="transmembrane region" description="Helical" evidence="6">
    <location>
        <begin position="165"/>
        <end position="182"/>
    </location>
</feature>
<dbReference type="InterPro" id="IPR051401">
    <property type="entry name" value="GtrA_CellWall_Glycosyl"/>
</dbReference>
<evidence type="ECO:0000256" key="1">
    <source>
        <dbReference type="ARBA" id="ARBA00004141"/>
    </source>
</evidence>
<name>A0A0B7P1D3_PROFF</name>
<dbReference type="EMBL" id="LM676436">
    <property type="protein sequence ID" value="CEP27368.1"/>
    <property type="molecule type" value="Genomic_DNA"/>
</dbReference>
<evidence type="ECO:0000313" key="8">
    <source>
        <dbReference type="EMBL" id="CEP27368.1"/>
    </source>
</evidence>
<evidence type="ECO:0000259" key="7">
    <source>
        <dbReference type="Pfam" id="PF04138"/>
    </source>
</evidence>
<dbReference type="PANTHER" id="PTHR38459:SF1">
    <property type="entry name" value="PROPHAGE BACTOPRENOL-LINKED GLUCOSE TRANSLOCASE HOMOLOG"/>
    <property type="match status" value="1"/>
</dbReference>